<dbReference type="PANTHER" id="PTHR47406">
    <property type="entry name" value="COAGULATION FACTOR 5/8 TYPE, C-TERMINAL"/>
    <property type="match status" value="1"/>
</dbReference>
<sequence>MSRIFVCLLSFIVMHTTSFAQQIALVENHQSQYNIVLPPKASKEQTKAAFILQDYIYRGTGAQIPVLEKSTNNKNILILSGDQFQDGAYAIDANAQQLQFSAAAKGKGIIYSVYAFIEEVMKARKYDQAQAFVPATANLTVPANYHVQASPRFIYRETYFPATWDEEYRDWHKLQQFEALWGLWGHSFYKLVPPRQYFKAHPEYFSLVNGERKPEQLCLSNEAVLQIAIQYLDSAMRTNPEAVYWSISANDGLGFCECDLCRKVDDAEGGPTGSLIHFVNKIAARFPTKQFTTLAYLYTARAPQHVKPVDNVHIMLSTINAFRSKNIAEDPSAASFRADLQAWKDKTSHLMVWDYCTQFTNYLTPFMNAQLIAQNLQYFETQGISGVFEQGSGYTYSDMAALKSYVSAKTLWAPTVDPLTWERDFLDNYYGRAAQYIRTYLQLLTDAIKAAQTRLDIYGNPVNDHNRYLSPVHMDAFSTALDKAEAAVEGDTLRMRRVAEVRLSQEYVYLQQARFYHHRANGIFEQVKGTWQVKANFPRRVDHFLKVAKNAGVQELSEGGIHLDAYEKEWQQIFAAGVRTNLAAKGTVKLKYPFEASYPANGLQTLIDETPGYNDFSYNWQLVYDHPLEATIDIGKVMKVQRIQTRFLQDARHWIFAPHFTKIEVSRDGQTYTTIDTVSTPEPLEDYDISFLKIAAEVQQEIRYIKLTAIPLDQLPAWRFTRNRKVMTACDEVWVE</sequence>
<proteinExistence type="predicted"/>
<organism evidence="2 3">
    <name type="scientific">Chitinophaga skermanii</name>
    <dbReference type="NCBI Taxonomy" id="331697"/>
    <lineage>
        <taxon>Bacteria</taxon>
        <taxon>Pseudomonadati</taxon>
        <taxon>Bacteroidota</taxon>
        <taxon>Chitinophagia</taxon>
        <taxon>Chitinophagales</taxon>
        <taxon>Chitinophagaceae</taxon>
        <taxon>Chitinophaga</taxon>
    </lineage>
</organism>
<dbReference type="InterPro" id="IPR032287">
    <property type="entry name" value="DUF4838"/>
</dbReference>
<accession>A0A327QXM8</accession>
<name>A0A327QXM8_9BACT</name>
<protein>
    <submittedName>
        <fullName evidence="2">Uncharacterized protein DUF4838</fullName>
    </submittedName>
</protein>
<dbReference type="Pfam" id="PF16126">
    <property type="entry name" value="DUF4838"/>
    <property type="match status" value="1"/>
</dbReference>
<dbReference type="RefSeq" id="WP_111596633.1">
    <property type="nucleotide sequence ID" value="NZ_QLLL01000002.1"/>
</dbReference>
<keyword evidence="3" id="KW-1185">Reference proteome</keyword>
<dbReference type="EMBL" id="QLLL01000002">
    <property type="protein sequence ID" value="RAJ08484.1"/>
    <property type="molecule type" value="Genomic_DNA"/>
</dbReference>
<evidence type="ECO:0000256" key="1">
    <source>
        <dbReference type="SAM" id="SignalP"/>
    </source>
</evidence>
<dbReference type="InterPro" id="IPR008979">
    <property type="entry name" value="Galactose-bd-like_sf"/>
</dbReference>
<evidence type="ECO:0000313" key="3">
    <source>
        <dbReference type="Proteomes" id="UP000249547"/>
    </source>
</evidence>
<evidence type="ECO:0000313" key="2">
    <source>
        <dbReference type="EMBL" id="RAJ08484.1"/>
    </source>
</evidence>
<keyword evidence="1" id="KW-0732">Signal</keyword>
<feature type="chain" id="PRO_5016359894" evidence="1">
    <location>
        <begin position="21"/>
        <end position="736"/>
    </location>
</feature>
<dbReference type="PANTHER" id="PTHR47406:SF2">
    <property type="entry name" value="ALPHA GLUCURONIDASE N-TERMINAL DOMAIN-CONTAINING PROTEIN"/>
    <property type="match status" value="1"/>
</dbReference>
<dbReference type="Proteomes" id="UP000249547">
    <property type="component" value="Unassembled WGS sequence"/>
</dbReference>
<dbReference type="SUPFAM" id="SSF49785">
    <property type="entry name" value="Galactose-binding domain-like"/>
    <property type="match status" value="1"/>
</dbReference>
<feature type="signal peptide" evidence="1">
    <location>
        <begin position="1"/>
        <end position="20"/>
    </location>
</feature>
<reference evidence="2 3" key="1">
    <citation type="submission" date="2018-06" db="EMBL/GenBank/DDBJ databases">
        <title>Genomic Encyclopedia of Archaeal and Bacterial Type Strains, Phase II (KMG-II): from individual species to whole genera.</title>
        <authorList>
            <person name="Goeker M."/>
        </authorList>
    </citation>
    <scope>NUCLEOTIDE SEQUENCE [LARGE SCALE GENOMIC DNA]</scope>
    <source>
        <strain evidence="2 3">DSM 23857</strain>
    </source>
</reference>
<gene>
    <name evidence="2" type="ORF">LX64_01136</name>
</gene>
<dbReference type="AlphaFoldDB" id="A0A327QXM8"/>
<dbReference type="OrthoDB" id="1099022at2"/>
<comment type="caution">
    <text evidence="2">The sequence shown here is derived from an EMBL/GenBank/DDBJ whole genome shotgun (WGS) entry which is preliminary data.</text>
</comment>
<dbReference type="Gene3D" id="2.60.120.260">
    <property type="entry name" value="Galactose-binding domain-like"/>
    <property type="match status" value="1"/>
</dbReference>